<comment type="caution">
    <text evidence="6">The sequence shown here is derived from an EMBL/GenBank/DDBJ whole genome shotgun (WGS) entry which is preliminary data.</text>
</comment>
<feature type="transmembrane region" description="Helical" evidence="5">
    <location>
        <begin position="12"/>
        <end position="34"/>
    </location>
</feature>
<evidence type="ECO:0000313" key="7">
    <source>
        <dbReference type="Proteomes" id="UP000225379"/>
    </source>
</evidence>
<evidence type="ECO:0000256" key="1">
    <source>
        <dbReference type="ARBA" id="ARBA00022475"/>
    </source>
</evidence>
<name>A0A2B8BF43_9PROT</name>
<feature type="transmembrane region" description="Helical" evidence="5">
    <location>
        <begin position="46"/>
        <end position="64"/>
    </location>
</feature>
<evidence type="ECO:0000256" key="3">
    <source>
        <dbReference type="ARBA" id="ARBA00022989"/>
    </source>
</evidence>
<dbReference type="InterPro" id="IPR012451">
    <property type="entry name" value="DUF1656"/>
</dbReference>
<keyword evidence="1" id="KW-1003">Cell membrane</keyword>
<evidence type="ECO:0000256" key="2">
    <source>
        <dbReference type="ARBA" id="ARBA00022692"/>
    </source>
</evidence>
<evidence type="ECO:0000313" key="6">
    <source>
        <dbReference type="EMBL" id="PGH56329.1"/>
    </source>
</evidence>
<organism evidence="6 7">
    <name type="scientific">Azospirillum palustre</name>
    <dbReference type="NCBI Taxonomy" id="2044885"/>
    <lineage>
        <taxon>Bacteria</taxon>
        <taxon>Pseudomonadati</taxon>
        <taxon>Pseudomonadota</taxon>
        <taxon>Alphaproteobacteria</taxon>
        <taxon>Rhodospirillales</taxon>
        <taxon>Azospirillaceae</taxon>
        <taxon>Azospirillum</taxon>
    </lineage>
</organism>
<dbReference type="EMBL" id="PDKW01000041">
    <property type="protein sequence ID" value="PGH56329.1"/>
    <property type="molecule type" value="Genomic_DNA"/>
</dbReference>
<dbReference type="Proteomes" id="UP000225379">
    <property type="component" value="Unassembled WGS sequence"/>
</dbReference>
<keyword evidence="2 5" id="KW-0812">Transmembrane</keyword>
<reference evidence="7" key="1">
    <citation type="submission" date="2017-10" db="EMBL/GenBank/DDBJ databases">
        <authorList>
            <person name="Kravchenko I.K."/>
            <person name="Grouzdev D.S."/>
        </authorList>
    </citation>
    <scope>NUCLEOTIDE SEQUENCE [LARGE SCALE GENOMIC DNA]</scope>
    <source>
        <strain evidence="7">B2</strain>
    </source>
</reference>
<sequence>MIPDLDVGGVFLPGLLVLALAALAGTVALVRLFAAAGLFRLTASRPLVELATFALLYGLLLQALPSSGTFQ</sequence>
<evidence type="ECO:0000256" key="4">
    <source>
        <dbReference type="ARBA" id="ARBA00023136"/>
    </source>
</evidence>
<keyword evidence="3 5" id="KW-1133">Transmembrane helix</keyword>
<dbReference type="AlphaFoldDB" id="A0A2B8BF43"/>
<accession>A0A2B8BF43</accession>
<evidence type="ECO:0008006" key="8">
    <source>
        <dbReference type="Google" id="ProtNLM"/>
    </source>
</evidence>
<dbReference type="Pfam" id="PF07869">
    <property type="entry name" value="DUF1656"/>
    <property type="match status" value="1"/>
</dbReference>
<dbReference type="RefSeq" id="WP_098737352.1">
    <property type="nucleotide sequence ID" value="NZ_PDKW01000041.1"/>
</dbReference>
<evidence type="ECO:0000256" key="5">
    <source>
        <dbReference type="SAM" id="Phobius"/>
    </source>
</evidence>
<gene>
    <name evidence="6" type="ORF">CRT60_15400</name>
</gene>
<proteinExistence type="predicted"/>
<keyword evidence="7" id="KW-1185">Reference proteome</keyword>
<protein>
    <recommendedName>
        <fullName evidence="8">DUF1656 domain-containing protein</fullName>
    </recommendedName>
</protein>
<keyword evidence="4 5" id="KW-0472">Membrane</keyword>